<feature type="compositionally biased region" description="Low complexity" evidence="1">
    <location>
        <begin position="126"/>
        <end position="135"/>
    </location>
</feature>
<dbReference type="GO" id="GO:0005737">
    <property type="term" value="C:cytoplasm"/>
    <property type="evidence" value="ECO:0007669"/>
    <property type="project" value="TreeGrafter"/>
</dbReference>
<evidence type="ECO:0000256" key="2">
    <source>
        <dbReference type="SAM" id="SignalP"/>
    </source>
</evidence>
<feature type="compositionally biased region" description="Low complexity" evidence="1">
    <location>
        <begin position="91"/>
        <end position="119"/>
    </location>
</feature>
<reference evidence="3" key="1">
    <citation type="submission" date="2023-06" db="EMBL/GenBank/DDBJ databases">
        <authorList>
            <person name="Noh H."/>
        </authorList>
    </citation>
    <scope>NUCLEOTIDE SEQUENCE</scope>
    <source>
        <strain evidence="3">DUCC20226</strain>
    </source>
</reference>
<sequence length="565" mass="61222">MLAISLLPALLALTDLAMAGPFTFPSQPSLRHVTLTAQNGRPMVLTITQTQTATTTATLTPTTVLVPSGPRRTGRPEEAELELRENVFAPTSSDSSDSSDSSSDSGSSSSSSSSSTSSSADEEDSSASSADESATNAQTPAQAVAKAQTTPPPPKNDPEVASALAQQGYSQVTYYSCVTRDATLTHCGWHVPVVKASSAASGRHGGDVGSGLSELNKAAINRFCCQYLQLEAQLDFPDGQVLKTEEAQDEIFDRIFAGRSLSSMSARFQLRVLKELVKRIQDSISDNEADEFEVSDKIMDRLGELMFQPLMSEADEAQRKCLVTYRLSLVQPPAHIDILENRSLLSAGGTTGLRTWEAALHLGQYLSINDHFIANKRVLELGAGTGYLSILSAKTLGAAHVTASDGSEEVVEKLADNFALNGLEWDYSVASSARLSPKLLKWGHALVGTEEPEWNGGRKIDLVIGADVTYDQKVIPFLVSTLRELVELDADTEIIISATQRNADTLMAFRDGCARSRLQVYEAEFSVKDQQDTLIRHGRPLETLTPFYSTQVPIRIFHIRRMEDS</sequence>
<protein>
    <submittedName>
        <fullName evidence="3">Uncharacterized protein</fullName>
    </submittedName>
</protein>
<dbReference type="Gene3D" id="3.40.50.150">
    <property type="entry name" value="Vaccinia Virus protein VP39"/>
    <property type="match status" value="1"/>
</dbReference>
<gene>
    <name evidence="3" type="ORF">N8I77_002032</name>
</gene>
<dbReference type="Proteomes" id="UP001265746">
    <property type="component" value="Unassembled WGS sequence"/>
</dbReference>
<dbReference type="CDD" id="cd02440">
    <property type="entry name" value="AdoMet_MTases"/>
    <property type="match status" value="1"/>
</dbReference>
<dbReference type="SUPFAM" id="SSF53335">
    <property type="entry name" value="S-adenosyl-L-methionine-dependent methyltransferases"/>
    <property type="match status" value="1"/>
</dbReference>
<dbReference type="InterPro" id="IPR019410">
    <property type="entry name" value="Methyltransf_16"/>
</dbReference>
<dbReference type="InterPro" id="IPR029063">
    <property type="entry name" value="SAM-dependent_MTases_sf"/>
</dbReference>
<accession>A0AAD9SRV2</accession>
<keyword evidence="2" id="KW-0732">Signal</keyword>
<feature type="chain" id="PRO_5041938118" evidence="2">
    <location>
        <begin position="20"/>
        <end position="565"/>
    </location>
</feature>
<dbReference type="PANTHER" id="PTHR14614">
    <property type="entry name" value="HEPATOCELLULAR CARCINOMA-ASSOCIATED ANTIGEN"/>
    <property type="match status" value="1"/>
</dbReference>
<dbReference type="GO" id="GO:0008757">
    <property type="term" value="F:S-adenosylmethionine-dependent methyltransferase activity"/>
    <property type="evidence" value="ECO:0007669"/>
    <property type="project" value="UniProtKB-ARBA"/>
</dbReference>
<evidence type="ECO:0000313" key="4">
    <source>
        <dbReference type="Proteomes" id="UP001265746"/>
    </source>
</evidence>
<feature type="signal peptide" evidence="2">
    <location>
        <begin position="1"/>
        <end position="19"/>
    </location>
</feature>
<dbReference type="Pfam" id="PF10294">
    <property type="entry name" value="Methyltransf_16"/>
    <property type="match status" value="1"/>
</dbReference>
<comment type="caution">
    <text evidence="3">The sequence shown here is derived from an EMBL/GenBank/DDBJ whole genome shotgun (WGS) entry which is preliminary data.</text>
</comment>
<feature type="compositionally biased region" description="Basic and acidic residues" evidence="1">
    <location>
        <begin position="74"/>
        <end position="85"/>
    </location>
</feature>
<evidence type="ECO:0000256" key="1">
    <source>
        <dbReference type="SAM" id="MobiDB-lite"/>
    </source>
</evidence>
<feature type="region of interest" description="Disordered" evidence="1">
    <location>
        <begin position="55"/>
        <end position="162"/>
    </location>
</feature>
<evidence type="ECO:0000313" key="3">
    <source>
        <dbReference type="EMBL" id="KAK2615265.1"/>
    </source>
</evidence>
<organism evidence="3 4">
    <name type="scientific">Phomopsis amygdali</name>
    <name type="common">Fusicoccum amygdali</name>
    <dbReference type="NCBI Taxonomy" id="1214568"/>
    <lineage>
        <taxon>Eukaryota</taxon>
        <taxon>Fungi</taxon>
        <taxon>Dikarya</taxon>
        <taxon>Ascomycota</taxon>
        <taxon>Pezizomycotina</taxon>
        <taxon>Sordariomycetes</taxon>
        <taxon>Sordariomycetidae</taxon>
        <taxon>Diaporthales</taxon>
        <taxon>Diaporthaceae</taxon>
        <taxon>Diaporthe</taxon>
    </lineage>
</organism>
<proteinExistence type="predicted"/>
<keyword evidence="4" id="KW-1185">Reference proteome</keyword>
<feature type="compositionally biased region" description="Low complexity" evidence="1">
    <location>
        <begin position="55"/>
        <end position="67"/>
    </location>
</feature>
<dbReference type="AlphaFoldDB" id="A0AAD9SRV2"/>
<name>A0AAD9SRV2_PHOAM</name>
<dbReference type="EMBL" id="JAUJFL010000001">
    <property type="protein sequence ID" value="KAK2615265.1"/>
    <property type="molecule type" value="Genomic_DNA"/>
</dbReference>
<dbReference type="PANTHER" id="PTHR14614:SF130">
    <property type="entry name" value="PROTEIN-LYSINE N-METHYLTRANSFERASE EEF2KMT"/>
    <property type="match status" value="1"/>
</dbReference>